<evidence type="ECO:0000256" key="3">
    <source>
        <dbReference type="ARBA" id="ARBA00022679"/>
    </source>
</evidence>
<accession>A0AB36E3S9</accession>
<gene>
    <name evidence="8" type="ORF">QV09_02995</name>
</gene>
<comment type="catalytic activity">
    <reaction evidence="6">
        <text>a 2'-deoxyadenosine in DNA + S-adenosyl-L-methionine = an N(6)-methyl-2'-deoxyadenosine in DNA + S-adenosyl-L-homocysteine + H(+)</text>
        <dbReference type="Rhea" id="RHEA:15197"/>
        <dbReference type="Rhea" id="RHEA-COMP:12418"/>
        <dbReference type="Rhea" id="RHEA-COMP:12419"/>
        <dbReference type="ChEBI" id="CHEBI:15378"/>
        <dbReference type="ChEBI" id="CHEBI:57856"/>
        <dbReference type="ChEBI" id="CHEBI:59789"/>
        <dbReference type="ChEBI" id="CHEBI:90615"/>
        <dbReference type="ChEBI" id="CHEBI:90616"/>
        <dbReference type="EC" id="2.1.1.72"/>
    </reaction>
</comment>
<dbReference type="InterPro" id="IPR050953">
    <property type="entry name" value="N4_N6_ade-DNA_methylase"/>
</dbReference>
<dbReference type="AlphaFoldDB" id="A0AB36E3S9"/>
<reference evidence="8 9" key="1">
    <citation type="submission" date="2014-11" db="EMBL/GenBank/DDBJ databases">
        <title>Pan-genome of Gallibacterium spp.</title>
        <authorList>
            <person name="Kudirkiene E."/>
            <person name="Bojesen A.M."/>
        </authorList>
    </citation>
    <scope>NUCLEOTIDE SEQUENCE [LARGE SCALE GENOMIC DNA]</scope>
    <source>
        <strain evidence="8 9">18469/18</strain>
    </source>
</reference>
<dbReference type="InterPro" id="IPR046816">
    <property type="entry name" value="MmeI_Mtase"/>
</dbReference>
<evidence type="ECO:0000313" key="8">
    <source>
        <dbReference type="EMBL" id="OBX11312.1"/>
    </source>
</evidence>
<dbReference type="Proteomes" id="UP000092527">
    <property type="component" value="Unassembled WGS sequence"/>
</dbReference>
<feature type="domain" description="MmeI-like DNA-methyltransferase" evidence="7">
    <location>
        <begin position="28"/>
        <end position="157"/>
    </location>
</feature>
<evidence type="ECO:0000256" key="6">
    <source>
        <dbReference type="ARBA" id="ARBA00047942"/>
    </source>
</evidence>
<evidence type="ECO:0000256" key="1">
    <source>
        <dbReference type="ARBA" id="ARBA00011900"/>
    </source>
</evidence>
<keyword evidence="5" id="KW-0680">Restriction system</keyword>
<dbReference type="EC" id="2.1.1.72" evidence="1"/>
<protein>
    <recommendedName>
        <fullName evidence="1">site-specific DNA-methyltransferase (adenine-specific)</fullName>
        <ecNumber evidence="1">2.1.1.72</ecNumber>
    </recommendedName>
</protein>
<dbReference type="GO" id="GO:0009307">
    <property type="term" value="P:DNA restriction-modification system"/>
    <property type="evidence" value="ECO:0007669"/>
    <property type="project" value="UniProtKB-KW"/>
</dbReference>
<keyword evidence="2" id="KW-0489">Methyltransferase</keyword>
<organism evidence="8 9">
    <name type="scientific">Gallibacterium salpingitidis</name>
    <dbReference type="NCBI Taxonomy" id="505341"/>
    <lineage>
        <taxon>Bacteria</taxon>
        <taxon>Pseudomonadati</taxon>
        <taxon>Pseudomonadota</taxon>
        <taxon>Gammaproteobacteria</taxon>
        <taxon>Pasteurellales</taxon>
        <taxon>Pasteurellaceae</taxon>
        <taxon>Gallibacterium</taxon>
    </lineage>
</organism>
<name>A0AB36E3S9_9PAST</name>
<dbReference type="InterPro" id="IPR029063">
    <property type="entry name" value="SAM-dependent_MTases_sf"/>
</dbReference>
<sequence>MEKQIVSKQRVTDYGEVYTREREVNAMLDLVKLQTQSLEATFLEPACGTGNFLIEILRRKLAIAAQNYQRKGRRIAPRSQVSYERDLVLSVSSLYGIELLPSNVQHCRQRLLDYAIQEYTKLFPTTIKAECLATLECLLTLNIVHGNALTMEVEKTREVSPIEYLPVTQQEYAKKAIIFSQWSFINARKVKRVQFLYWGLVEKQYRTDGDNQTNAALPHPYRSVYQSSVCDFLEIGETYKEEYRNEQAKLQS</sequence>
<comment type="caution">
    <text evidence="8">The sequence shown here is derived from an EMBL/GenBank/DDBJ whole genome shotgun (WGS) entry which is preliminary data.</text>
</comment>
<dbReference type="RefSeq" id="WP_066421349.1">
    <property type="nucleotide sequence ID" value="NZ_CP103875.1"/>
</dbReference>
<dbReference type="SUPFAM" id="SSF53335">
    <property type="entry name" value="S-adenosyl-L-methionine-dependent methyltransferases"/>
    <property type="match status" value="1"/>
</dbReference>
<dbReference type="Gene3D" id="3.40.50.150">
    <property type="entry name" value="Vaccinia Virus protein VP39"/>
    <property type="match status" value="1"/>
</dbReference>
<evidence type="ECO:0000256" key="5">
    <source>
        <dbReference type="ARBA" id="ARBA00022747"/>
    </source>
</evidence>
<evidence type="ECO:0000256" key="4">
    <source>
        <dbReference type="ARBA" id="ARBA00022691"/>
    </source>
</evidence>
<dbReference type="GO" id="GO:0009007">
    <property type="term" value="F:site-specific DNA-methyltransferase (adenine-specific) activity"/>
    <property type="evidence" value="ECO:0007669"/>
    <property type="project" value="UniProtKB-EC"/>
</dbReference>
<dbReference type="PANTHER" id="PTHR33841">
    <property type="entry name" value="DNA METHYLTRANSFERASE YEEA-RELATED"/>
    <property type="match status" value="1"/>
</dbReference>
<evidence type="ECO:0000313" key="9">
    <source>
        <dbReference type="Proteomes" id="UP000092527"/>
    </source>
</evidence>
<evidence type="ECO:0000256" key="2">
    <source>
        <dbReference type="ARBA" id="ARBA00022603"/>
    </source>
</evidence>
<keyword evidence="4" id="KW-0949">S-adenosyl-L-methionine</keyword>
<keyword evidence="3" id="KW-0808">Transferase</keyword>
<dbReference type="GO" id="GO:0032259">
    <property type="term" value="P:methylation"/>
    <property type="evidence" value="ECO:0007669"/>
    <property type="project" value="UniProtKB-KW"/>
</dbReference>
<dbReference type="EMBL" id="JTJU01000015">
    <property type="protein sequence ID" value="OBX11312.1"/>
    <property type="molecule type" value="Genomic_DNA"/>
</dbReference>
<evidence type="ECO:0000259" key="7">
    <source>
        <dbReference type="Pfam" id="PF20473"/>
    </source>
</evidence>
<dbReference type="PANTHER" id="PTHR33841:SF5">
    <property type="entry name" value="DNA METHYLASE (MODIFICATION METHYLASE) (METHYLTRANSFERASE)-RELATED"/>
    <property type="match status" value="1"/>
</dbReference>
<dbReference type="Pfam" id="PF20473">
    <property type="entry name" value="MmeI_Mtase"/>
    <property type="match status" value="1"/>
</dbReference>
<proteinExistence type="predicted"/>